<dbReference type="AlphaFoldDB" id="A0A1M6U160"/>
<dbReference type="EMBL" id="FRAW01000012">
    <property type="protein sequence ID" value="SHK62880.1"/>
    <property type="molecule type" value="Genomic_DNA"/>
</dbReference>
<organism evidence="1 2">
    <name type="scientific">Fibrobacter intestinalis</name>
    <dbReference type="NCBI Taxonomy" id="28122"/>
    <lineage>
        <taxon>Bacteria</taxon>
        <taxon>Pseudomonadati</taxon>
        <taxon>Fibrobacterota</taxon>
        <taxon>Fibrobacteria</taxon>
        <taxon>Fibrobacterales</taxon>
        <taxon>Fibrobacteraceae</taxon>
        <taxon>Fibrobacter</taxon>
    </lineage>
</organism>
<dbReference type="Proteomes" id="UP000184275">
    <property type="component" value="Unassembled WGS sequence"/>
</dbReference>
<protein>
    <submittedName>
        <fullName evidence="1">Uncharacterized protein</fullName>
    </submittedName>
</protein>
<accession>A0A1M6U160</accession>
<proteinExistence type="predicted"/>
<evidence type="ECO:0000313" key="2">
    <source>
        <dbReference type="Proteomes" id="UP000184275"/>
    </source>
</evidence>
<name>A0A1M6U160_9BACT</name>
<gene>
    <name evidence="1" type="ORF">SAMN05720469_1127</name>
</gene>
<keyword evidence="2" id="KW-1185">Reference proteome</keyword>
<reference evidence="2" key="1">
    <citation type="submission" date="2016-11" db="EMBL/GenBank/DDBJ databases">
        <authorList>
            <person name="Varghese N."/>
            <person name="Submissions S."/>
        </authorList>
    </citation>
    <scope>NUCLEOTIDE SEQUENCE [LARGE SCALE GENOMIC DNA]</scope>
    <source>
        <strain evidence="2">UWOS</strain>
    </source>
</reference>
<sequence length="42" mass="4568">MENVTANHFSLALRQAQGSIVEAWLLSPSKHTNQNSGIGWCA</sequence>
<evidence type="ECO:0000313" key="1">
    <source>
        <dbReference type="EMBL" id="SHK62880.1"/>
    </source>
</evidence>